<dbReference type="PANTHER" id="PTHR44591:SF21">
    <property type="entry name" value="TWO-COMPONENT RESPONSE REGULATOR"/>
    <property type="match status" value="1"/>
</dbReference>
<dbReference type="Gene3D" id="3.40.50.2300">
    <property type="match status" value="1"/>
</dbReference>
<dbReference type="InterPro" id="IPR011006">
    <property type="entry name" value="CheY-like_superfamily"/>
</dbReference>
<gene>
    <name evidence="4" type="ORF">SAMN06295970_11837</name>
</gene>
<dbReference type="Pfam" id="PF00072">
    <property type="entry name" value="Response_reg"/>
    <property type="match status" value="1"/>
</dbReference>
<dbReference type="Proteomes" id="UP001158049">
    <property type="component" value="Unassembled WGS sequence"/>
</dbReference>
<keyword evidence="1 2" id="KW-0597">Phosphoprotein</keyword>
<dbReference type="PANTHER" id="PTHR44591">
    <property type="entry name" value="STRESS RESPONSE REGULATOR PROTEIN 1"/>
    <property type="match status" value="1"/>
</dbReference>
<accession>A0ABY1QMD7</accession>
<evidence type="ECO:0000313" key="4">
    <source>
        <dbReference type="EMBL" id="SMP72477.1"/>
    </source>
</evidence>
<evidence type="ECO:0000259" key="3">
    <source>
        <dbReference type="PROSITE" id="PS50110"/>
    </source>
</evidence>
<dbReference type="PROSITE" id="PS50110">
    <property type="entry name" value="RESPONSE_REGULATORY"/>
    <property type="match status" value="1"/>
</dbReference>
<keyword evidence="5" id="KW-1185">Reference proteome</keyword>
<dbReference type="RefSeq" id="WP_283444090.1">
    <property type="nucleotide sequence ID" value="NZ_FXUL01000018.1"/>
</dbReference>
<name>A0ABY1QMD7_9BURK</name>
<comment type="caution">
    <text evidence="4">The sequence shown here is derived from an EMBL/GenBank/DDBJ whole genome shotgun (WGS) entry which is preliminary data.</text>
</comment>
<evidence type="ECO:0000256" key="2">
    <source>
        <dbReference type="PROSITE-ProRule" id="PRU00169"/>
    </source>
</evidence>
<dbReference type="InterPro" id="IPR050595">
    <property type="entry name" value="Bact_response_regulator"/>
</dbReference>
<dbReference type="SUPFAM" id="SSF52172">
    <property type="entry name" value="CheY-like"/>
    <property type="match status" value="1"/>
</dbReference>
<reference evidence="4 5" key="1">
    <citation type="submission" date="2017-05" db="EMBL/GenBank/DDBJ databases">
        <authorList>
            <person name="Varghese N."/>
            <person name="Submissions S."/>
        </authorList>
    </citation>
    <scope>NUCLEOTIDE SEQUENCE [LARGE SCALE GENOMIC DNA]</scope>
    <source>
        <strain evidence="4 5">DSM 26001</strain>
    </source>
</reference>
<feature type="modified residue" description="4-aspartylphosphate" evidence="2">
    <location>
        <position position="75"/>
    </location>
</feature>
<evidence type="ECO:0000256" key="1">
    <source>
        <dbReference type="ARBA" id="ARBA00022553"/>
    </source>
</evidence>
<evidence type="ECO:0000313" key="5">
    <source>
        <dbReference type="Proteomes" id="UP001158049"/>
    </source>
</evidence>
<sequence length="163" mass="17474">MLIHSKKIPWLKLVSINAAPNFGRLDVLVVENDPDQLSLFTEILAAAGFTVHGAAAPDEALAILRSAHVDLLVTDVRLDHDMNGFELANEAQSLQPSLQALFITGLPDDLARRQSGAQPNASILLKVFSLSDFVNAVSDALGNSLHLHAISDLKAHAARARSL</sequence>
<proteinExistence type="predicted"/>
<feature type="domain" description="Response regulatory" evidence="3">
    <location>
        <begin position="26"/>
        <end position="141"/>
    </location>
</feature>
<organism evidence="4 5">
    <name type="scientific">Noviherbaspirillum suwonense</name>
    <dbReference type="NCBI Taxonomy" id="1224511"/>
    <lineage>
        <taxon>Bacteria</taxon>
        <taxon>Pseudomonadati</taxon>
        <taxon>Pseudomonadota</taxon>
        <taxon>Betaproteobacteria</taxon>
        <taxon>Burkholderiales</taxon>
        <taxon>Oxalobacteraceae</taxon>
        <taxon>Noviherbaspirillum</taxon>
    </lineage>
</organism>
<protein>
    <submittedName>
        <fullName evidence="4">Response regulator receiver domain-containing protein</fullName>
    </submittedName>
</protein>
<dbReference type="EMBL" id="FXUL01000018">
    <property type="protein sequence ID" value="SMP72477.1"/>
    <property type="molecule type" value="Genomic_DNA"/>
</dbReference>
<dbReference type="SMART" id="SM00448">
    <property type="entry name" value="REC"/>
    <property type="match status" value="1"/>
</dbReference>
<dbReference type="InterPro" id="IPR001789">
    <property type="entry name" value="Sig_transdc_resp-reg_receiver"/>
</dbReference>